<dbReference type="InterPro" id="IPR014030">
    <property type="entry name" value="Ketoacyl_synth_N"/>
</dbReference>
<evidence type="ECO:0000259" key="6">
    <source>
        <dbReference type="PROSITE" id="PS52004"/>
    </source>
</evidence>
<evidence type="ECO:0000256" key="2">
    <source>
        <dbReference type="ARBA" id="ARBA00022553"/>
    </source>
</evidence>
<feature type="compositionally biased region" description="Low complexity" evidence="4">
    <location>
        <begin position="639"/>
        <end position="656"/>
    </location>
</feature>
<dbReference type="CDD" id="cd00833">
    <property type="entry name" value="PKS"/>
    <property type="match status" value="1"/>
</dbReference>
<organism evidence="7 8">
    <name type="scientific">Kribbella qitaiheensis</name>
    <dbReference type="NCBI Taxonomy" id="1544730"/>
    <lineage>
        <taxon>Bacteria</taxon>
        <taxon>Bacillati</taxon>
        <taxon>Actinomycetota</taxon>
        <taxon>Actinomycetes</taxon>
        <taxon>Propionibacteriales</taxon>
        <taxon>Kribbellaceae</taxon>
        <taxon>Kribbella</taxon>
    </lineage>
</organism>
<dbReference type="SUPFAM" id="SSF52151">
    <property type="entry name" value="FabD/lysophospholipase-like"/>
    <property type="match status" value="1"/>
</dbReference>
<feature type="domain" description="Carrier" evidence="5">
    <location>
        <begin position="885"/>
        <end position="959"/>
    </location>
</feature>
<feature type="compositionally biased region" description="Low complexity" evidence="4">
    <location>
        <begin position="98"/>
        <end position="110"/>
    </location>
</feature>
<dbReference type="GO" id="GO:0004312">
    <property type="term" value="F:fatty acid synthase activity"/>
    <property type="evidence" value="ECO:0007669"/>
    <property type="project" value="TreeGrafter"/>
</dbReference>
<feature type="compositionally biased region" description="Low complexity" evidence="4">
    <location>
        <begin position="965"/>
        <end position="977"/>
    </location>
</feature>
<dbReference type="InterPro" id="IPR009081">
    <property type="entry name" value="PP-bd_ACP"/>
</dbReference>
<feature type="compositionally biased region" description="Acidic residues" evidence="4">
    <location>
        <begin position="464"/>
        <end position="474"/>
    </location>
</feature>
<feature type="compositionally biased region" description="Basic residues" evidence="4">
    <location>
        <begin position="1927"/>
        <end position="1938"/>
    </location>
</feature>
<keyword evidence="2" id="KW-0597">Phosphoprotein</keyword>
<feature type="compositionally biased region" description="Acidic residues" evidence="4">
    <location>
        <begin position="327"/>
        <end position="337"/>
    </location>
</feature>
<dbReference type="Gene3D" id="3.40.366.10">
    <property type="entry name" value="Malonyl-Coenzyme A Acyl Carrier Protein, domain 2"/>
    <property type="match status" value="1"/>
</dbReference>
<dbReference type="InterPro" id="IPR016035">
    <property type="entry name" value="Acyl_Trfase/lysoPLipase"/>
</dbReference>
<dbReference type="GO" id="GO:0006633">
    <property type="term" value="P:fatty acid biosynthetic process"/>
    <property type="evidence" value="ECO:0007669"/>
    <property type="project" value="TreeGrafter"/>
</dbReference>
<dbReference type="InterPro" id="IPR020806">
    <property type="entry name" value="PKS_PP-bd"/>
</dbReference>
<evidence type="ECO:0000256" key="3">
    <source>
        <dbReference type="ARBA" id="ARBA00022679"/>
    </source>
</evidence>
<dbReference type="Pfam" id="PF22621">
    <property type="entry name" value="CurL-like_PKS_C"/>
    <property type="match status" value="1"/>
</dbReference>
<evidence type="ECO:0000259" key="5">
    <source>
        <dbReference type="PROSITE" id="PS50075"/>
    </source>
</evidence>
<dbReference type="Pfam" id="PF02801">
    <property type="entry name" value="Ketoacyl-synt_C"/>
    <property type="match status" value="1"/>
</dbReference>
<keyword evidence="1" id="KW-0596">Phosphopantetheine</keyword>
<dbReference type="GO" id="GO:0071770">
    <property type="term" value="P:DIM/DIP cell wall layer assembly"/>
    <property type="evidence" value="ECO:0007669"/>
    <property type="project" value="TreeGrafter"/>
</dbReference>
<dbReference type="Proteomes" id="UP000515563">
    <property type="component" value="Chromosome"/>
</dbReference>
<dbReference type="Gene3D" id="3.40.47.10">
    <property type="match status" value="1"/>
</dbReference>
<proteinExistence type="predicted"/>
<feature type="compositionally biased region" description="Low complexity" evidence="4">
    <location>
        <begin position="528"/>
        <end position="545"/>
    </location>
</feature>
<dbReference type="KEGG" id="kqi:F1D05_33040"/>
<evidence type="ECO:0000313" key="8">
    <source>
        <dbReference type="Proteomes" id="UP000515563"/>
    </source>
</evidence>
<gene>
    <name evidence="7" type="ORF">F1D05_33040</name>
</gene>
<feature type="region of interest" description="Disordered" evidence="4">
    <location>
        <begin position="1"/>
        <end position="20"/>
    </location>
</feature>
<dbReference type="InterPro" id="IPR020841">
    <property type="entry name" value="PKS_Beta-ketoAc_synthase_dom"/>
</dbReference>
<dbReference type="InterPro" id="IPR050091">
    <property type="entry name" value="PKS_NRPS_Biosynth_Enz"/>
</dbReference>
<dbReference type="SMART" id="SM00825">
    <property type="entry name" value="PKS_KS"/>
    <property type="match status" value="1"/>
</dbReference>
<reference evidence="7 8" key="2">
    <citation type="journal article" date="2020" name="Microbiol. Resour. Announc.">
        <title>Antarctic desert soil bacteria exhibit high novel natural product potential, evaluated through long-read genome sequencing and comparative genomics.</title>
        <authorList>
            <person name="Benaud N."/>
            <person name="Edwards R.J."/>
            <person name="Amos T.G."/>
            <person name="D'Agostino P.M."/>
            <person name="Gutierrez-Chavez C."/>
            <person name="Montgomery K."/>
            <person name="Nicetic I."/>
            <person name="Ferrari B.C."/>
        </authorList>
    </citation>
    <scope>NUCLEOTIDE SEQUENCE [LARGE SCALE GENOMIC DNA]</scope>
    <source>
        <strain evidence="7 8">SPB151</strain>
    </source>
</reference>
<dbReference type="EMBL" id="CP043661">
    <property type="protein sequence ID" value="QNE21863.1"/>
    <property type="molecule type" value="Genomic_DNA"/>
</dbReference>
<dbReference type="Pfam" id="PF00109">
    <property type="entry name" value="ketoacyl-synt"/>
    <property type="match status" value="1"/>
</dbReference>
<dbReference type="SMART" id="SM00827">
    <property type="entry name" value="PKS_AT"/>
    <property type="match status" value="1"/>
</dbReference>
<dbReference type="GO" id="GO:0031177">
    <property type="term" value="F:phosphopantetheine binding"/>
    <property type="evidence" value="ECO:0007669"/>
    <property type="project" value="InterPro"/>
</dbReference>
<dbReference type="GO" id="GO:0005886">
    <property type="term" value="C:plasma membrane"/>
    <property type="evidence" value="ECO:0007669"/>
    <property type="project" value="TreeGrafter"/>
</dbReference>
<feature type="region of interest" description="Disordered" evidence="4">
    <location>
        <begin position="668"/>
        <end position="692"/>
    </location>
</feature>
<feature type="region of interest" description="Disordered" evidence="4">
    <location>
        <begin position="1820"/>
        <end position="1963"/>
    </location>
</feature>
<feature type="domain" description="Ketosynthase family 3 (KS3)" evidence="6">
    <location>
        <begin position="994"/>
        <end position="1384"/>
    </location>
</feature>
<dbReference type="Pfam" id="PF00698">
    <property type="entry name" value="Acyl_transf_1"/>
    <property type="match status" value="1"/>
</dbReference>
<feature type="compositionally biased region" description="Basic residues" evidence="4">
    <location>
        <begin position="980"/>
        <end position="990"/>
    </location>
</feature>
<dbReference type="PANTHER" id="PTHR43775:SF37">
    <property type="entry name" value="SI:DKEY-61P9.11"/>
    <property type="match status" value="1"/>
</dbReference>
<dbReference type="GO" id="GO:0005737">
    <property type="term" value="C:cytoplasm"/>
    <property type="evidence" value="ECO:0007669"/>
    <property type="project" value="TreeGrafter"/>
</dbReference>
<feature type="compositionally biased region" description="Basic and acidic residues" evidence="4">
    <location>
        <begin position="1906"/>
        <end position="1915"/>
    </location>
</feature>
<evidence type="ECO:0000313" key="7">
    <source>
        <dbReference type="EMBL" id="QNE21863.1"/>
    </source>
</evidence>
<dbReference type="InterPro" id="IPR016036">
    <property type="entry name" value="Malonyl_transacylase_ACP-bd"/>
</dbReference>
<feature type="compositionally biased region" description="Basic and acidic residues" evidence="4">
    <location>
        <begin position="203"/>
        <end position="233"/>
    </location>
</feature>
<keyword evidence="8" id="KW-1185">Reference proteome</keyword>
<dbReference type="SUPFAM" id="SSF55048">
    <property type="entry name" value="Probable ACP-binding domain of malonyl-CoA ACP transacylase"/>
    <property type="match status" value="1"/>
</dbReference>
<evidence type="ECO:0000256" key="4">
    <source>
        <dbReference type="SAM" id="MobiDB-lite"/>
    </source>
</evidence>
<feature type="compositionally biased region" description="Low complexity" evidence="4">
    <location>
        <begin position="166"/>
        <end position="178"/>
    </location>
</feature>
<dbReference type="SUPFAM" id="SSF53901">
    <property type="entry name" value="Thiolase-like"/>
    <property type="match status" value="1"/>
</dbReference>
<dbReference type="InterPro" id="IPR014043">
    <property type="entry name" value="Acyl_transferase_dom"/>
</dbReference>
<feature type="compositionally biased region" description="Basic and acidic residues" evidence="4">
    <location>
        <begin position="377"/>
        <end position="391"/>
    </location>
</feature>
<dbReference type="PANTHER" id="PTHR43775">
    <property type="entry name" value="FATTY ACID SYNTHASE"/>
    <property type="match status" value="1"/>
</dbReference>
<dbReference type="PROSITE" id="PS52004">
    <property type="entry name" value="KS3_2"/>
    <property type="match status" value="1"/>
</dbReference>
<dbReference type="InterPro" id="IPR014031">
    <property type="entry name" value="Ketoacyl_synth_C"/>
</dbReference>
<feature type="region of interest" description="Disordered" evidence="4">
    <location>
        <begin position="965"/>
        <end position="990"/>
    </location>
</feature>
<dbReference type="Pfam" id="PF00550">
    <property type="entry name" value="PP-binding"/>
    <property type="match status" value="1"/>
</dbReference>
<feature type="compositionally biased region" description="Basic residues" evidence="4">
    <location>
        <begin position="1883"/>
        <end position="1905"/>
    </location>
</feature>
<dbReference type="InterPro" id="IPR016039">
    <property type="entry name" value="Thiolase-like"/>
</dbReference>
<dbReference type="Gene3D" id="3.30.70.3290">
    <property type="match status" value="1"/>
</dbReference>
<feature type="compositionally biased region" description="Low complexity" evidence="4">
    <location>
        <begin position="365"/>
        <end position="374"/>
    </location>
</feature>
<keyword evidence="3 7" id="KW-0808">Transferase</keyword>
<feature type="compositionally biased region" description="Acidic residues" evidence="4">
    <location>
        <begin position="183"/>
        <end position="192"/>
    </location>
</feature>
<accession>A0A7G6X6J8</accession>
<keyword evidence="7" id="KW-0012">Acyltransferase</keyword>
<feature type="region of interest" description="Disordered" evidence="4">
    <location>
        <begin position="25"/>
        <end position="656"/>
    </location>
</feature>
<dbReference type="PROSITE" id="PS50075">
    <property type="entry name" value="CARRIER"/>
    <property type="match status" value="1"/>
</dbReference>
<sequence>MPAADVADDRTDSVESSNDLAAVTAARSAELAGPVPAADVADDRTEPANSVESSADLAERAPTADAADHPAQPAEDQSTVVAPAEPAADFAEQRADSAEQLADSAEASADLADDRTKSADSADSSTDLAERAPTADAADHPAQPTDSGEEQLAQSAEFSAAPTDPAPAEASAGPAEHPAQLDEPAEALEDQTEQSAEAASDEPAEKESASTDHAEVAEEPTEDGKADGAERAAEATAPETPEEAGQQTGEPDAAADEPSEVVEEKSASTDQAEAAEEPTAGAPRQPEDASAQTGEPLGQSEAVEKTVEAIAPETPEEAGQQAGEPDPAADEPSEVVEESASTDRAEAVVEPTDDAPGQTEISVGQTEVVEQTVEAIAPEKPEEAGQRKGEPDAAADEPSEIVEEKSASTDQAEAVEGPTDGAPGQTGDASVQTGEPVGQIEVVEQAIAPETPEEAGQQAGEPDGAADEPAEVVEVESASTDRAEAVEESPEGAVGQTDDASVRTGEPVGQTDGVEQAVEAIAPETAEEAGQQAGESDASAEGPAEVAEEESVSTAQVEAVGEPADGTSGQTEDAPAQAGGPLGQTEGVERAVEAIAPETSEEAGQPAEVERVAEGAPAESDSTEDEHSETQGSEALVSGAARLAGAETTAAGPAQVAGVPAAGLVHTTDEESASAEAAEAGGAGKADPADDELETARAVEVADAAGVSEGAELAEGDETVESAKAGEAGGQVVAGSVEAAEGDESVESAEAGEADGQVVAESIESAEAVESIESAEAVEIVGSADGADFVEPEAGGLVGAAGGTASAEVAETGEGRGQVHGAESGDVADAAEVVEPARGVAAMASVEGVGAGATPEGVGAEGVEGAARAEGAVHTEGVVGSAAAGAGGGWLARVVGAFRGVLGDEVDERTGLYELGVDSVAMVRVHTRLQEVLGLEFPRAVMFEQESILALSNFLEERAEEFRSTAAAHSSEQAAPARSQSKRGQGKAGKKQAVEPIAIIGLAARLPGADTLEQFWDNLAGGVESLRRFTTDEVAGAKDAFGNEELVAVSGALDDVESFDAEFFGLSDREAELTDPAQRIFLEVCQHALEHGGHAGAAGRIGIFAGSGMNLYTQQNQPPDFLATRVAYRLGLTGPAIGVQAAWSSSLVAIHLACQALRSGDADLALAGAAAVHVPQATGYHASPESILSPTGHIRVFDAAADGTVGGNGVAAVLLKRLDQAVTDGDTVYAVIRGSAVSNESDQAELVEHALEKAGVPAESISYIEANATGTAVEDAREFRALASVLRKHTDKVGFCTIGSVKPNIGHLDSAAGMAGLIKTVLMLQHRTLVPTINHTLADPELPMANSPFVIGTTTRDWEAGTPLRAGVSALDAGGTSAHVILEEAPRQVRRGDDGPVVLPLSAPDPEALTELVDLFRIDLETGTGHRLIDLASTAALGRPAHRQRLAVAGSSEAELAEALSTAQAAAVPRGGPGPLGFAFTGQGAARRGMAAGLAARFPVFRSVLDECDKVYAEEFGGSLLELLLTHASTSEGVWPTETAQPALFAFEVALARLWQSFGVQPALVVGHSVGEYAALCVAGALSLADGVRLTAKRGELMQRGTVPGAMVAVRADADRVRELAQTPGVEIAAGNGPQSFVLTGTEVIVGQLAEQLDRLEVSWQRLDVDRAFHSSLVDPILADFAEVVAQISLRPLRMPMVSSWSGELLESGIALDSDYLVGQLRQPVLFGDAVEALTAAGCRRFLELGPDAVLSPAGRRIAPNSTWIPAQRLGQDPVLATMNGLAELYEQGTEITWSKVYPNAGRVPLPLYPFRRVHHPVDTTITTPARGGCRNRARGTGRVRSCGRISRRRYYGAPGDASRRRRSAPPPGTQADPARPADVQRHHPQTHRSSRRRRTLAIRPASRKHPSDPGRRTEVGAPPTSAGHVRGGRRGCNRRGGQRGGFTRAPRGVGRRCRARDGRRGS</sequence>
<dbReference type="Gene3D" id="1.10.1200.10">
    <property type="entry name" value="ACP-like"/>
    <property type="match status" value="1"/>
</dbReference>
<name>A0A7G6X6J8_9ACTN</name>
<dbReference type="SUPFAM" id="SSF47336">
    <property type="entry name" value="ACP-like"/>
    <property type="match status" value="1"/>
</dbReference>
<dbReference type="SMART" id="SM00823">
    <property type="entry name" value="PKS_PP"/>
    <property type="match status" value="1"/>
</dbReference>
<dbReference type="InterPro" id="IPR036736">
    <property type="entry name" value="ACP-like_sf"/>
</dbReference>
<dbReference type="InterPro" id="IPR001227">
    <property type="entry name" value="Ac_transferase_dom_sf"/>
</dbReference>
<evidence type="ECO:0000256" key="1">
    <source>
        <dbReference type="ARBA" id="ARBA00022450"/>
    </source>
</evidence>
<reference evidence="8" key="1">
    <citation type="submission" date="2019-09" db="EMBL/GenBank/DDBJ databases">
        <title>Antimicrobial potential of Antarctic Bacteria.</title>
        <authorList>
            <person name="Benaud N."/>
            <person name="Edwards R.J."/>
            <person name="Ferrari B.C."/>
        </authorList>
    </citation>
    <scope>NUCLEOTIDE SEQUENCE [LARGE SCALE GENOMIC DNA]</scope>
    <source>
        <strain evidence="8">SPB151</strain>
    </source>
</reference>
<protein>
    <submittedName>
        <fullName evidence="7">Acyltransferase domain-containing protein</fullName>
    </submittedName>
</protein>